<keyword evidence="5" id="KW-1185">Reference proteome</keyword>
<dbReference type="SUPFAM" id="SSF57889">
    <property type="entry name" value="Cysteine-rich domain"/>
    <property type="match status" value="3"/>
</dbReference>
<keyword evidence="1" id="KW-0677">Repeat</keyword>
<feature type="coiled-coil region" evidence="2">
    <location>
        <begin position="276"/>
        <end position="310"/>
    </location>
</feature>
<dbReference type="Gene3D" id="3.30.60.20">
    <property type="match status" value="1"/>
</dbReference>
<comment type="caution">
    <text evidence="4">The sequence shown here is derived from an EMBL/GenBank/DDBJ whole genome shotgun (WGS) entry which is preliminary data.</text>
</comment>
<dbReference type="PANTHER" id="PTHR46288:SF27">
    <property type="entry name" value="CYSTEINE_HISTIDINE-RICH C1 DOMAIN FAMILY PROTEIN"/>
    <property type="match status" value="1"/>
</dbReference>
<dbReference type="Pfam" id="PF03107">
    <property type="entry name" value="C1_2"/>
    <property type="match status" value="1"/>
</dbReference>
<gene>
    <name evidence="4" type="ORF">L1049_003926</name>
</gene>
<name>A0AAP0WV85_LIQFO</name>
<dbReference type="InterPro" id="IPR046349">
    <property type="entry name" value="C1-like_sf"/>
</dbReference>
<dbReference type="EMBL" id="JBBPBK010000007">
    <property type="protein sequence ID" value="KAK9281034.1"/>
    <property type="molecule type" value="Genomic_DNA"/>
</dbReference>
<evidence type="ECO:0000256" key="1">
    <source>
        <dbReference type="ARBA" id="ARBA00022737"/>
    </source>
</evidence>
<evidence type="ECO:0000313" key="5">
    <source>
        <dbReference type="Proteomes" id="UP001415857"/>
    </source>
</evidence>
<dbReference type="AlphaFoldDB" id="A0AAP0WV85"/>
<keyword evidence="2" id="KW-0175">Coiled coil</keyword>
<proteinExistence type="predicted"/>
<sequence length="343" mass="38137">MPTVSFQGHPHPLIELQLPREYLRCCLCFGYIDLNDVILRCVDCSYIVHKSCTELPQQIRHVFPSPTLGNLIIILVAMLARVPAFATPSAVGCAISDCTLVALSLYPAIRCDGHEHLLTLFENFPTKSEYEHHACNSCNAYFEGRFLFRCVEWDVNLHIHCHPSLPLVIKHEYHIDPSTFRHSVVQEDNDSNEFYCDTCEKGDPELPVYHCEECDFVAHVNCVFSEVLNLLTAEQDSDMGAKEADIKPASIVEGSLSATAGVEVMARGVITQLAAAAKLDEEIAELQVDKERMTAKLEAIMEKLEALKVICARCVASKMLSAKDECLSEASTLEEETMGVGML</sequence>
<reference evidence="4 5" key="1">
    <citation type="journal article" date="2024" name="Plant J.">
        <title>Genome sequences and population genomics reveal climatic adaptation and genomic divergence between two closely related sweetgum species.</title>
        <authorList>
            <person name="Xu W.Q."/>
            <person name="Ren C.Q."/>
            <person name="Zhang X.Y."/>
            <person name="Comes H.P."/>
            <person name="Liu X.H."/>
            <person name="Li Y.G."/>
            <person name="Kettle C.J."/>
            <person name="Jalonen R."/>
            <person name="Gaisberger H."/>
            <person name="Ma Y.Z."/>
            <person name="Qiu Y.X."/>
        </authorList>
    </citation>
    <scope>NUCLEOTIDE SEQUENCE [LARGE SCALE GENOMIC DNA]</scope>
    <source>
        <strain evidence="4">Hangzhou</strain>
    </source>
</reference>
<dbReference type="InterPro" id="IPR004146">
    <property type="entry name" value="DC1"/>
</dbReference>
<evidence type="ECO:0000256" key="2">
    <source>
        <dbReference type="SAM" id="Coils"/>
    </source>
</evidence>
<evidence type="ECO:0000259" key="3">
    <source>
        <dbReference type="Pfam" id="PF03107"/>
    </source>
</evidence>
<dbReference type="PANTHER" id="PTHR46288">
    <property type="entry name" value="PHORBOL-ESTER/DAG-TYPE DOMAIN-CONTAINING PROTEIN"/>
    <property type="match status" value="1"/>
</dbReference>
<evidence type="ECO:0000313" key="4">
    <source>
        <dbReference type="EMBL" id="KAK9281034.1"/>
    </source>
</evidence>
<accession>A0AAP0WV85</accession>
<protein>
    <recommendedName>
        <fullName evidence="3">DC1 domain-containing protein</fullName>
    </recommendedName>
</protein>
<organism evidence="4 5">
    <name type="scientific">Liquidambar formosana</name>
    <name type="common">Formosan gum</name>
    <dbReference type="NCBI Taxonomy" id="63359"/>
    <lineage>
        <taxon>Eukaryota</taxon>
        <taxon>Viridiplantae</taxon>
        <taxon>Streptophyta</taxon>
        <taxon>Embryophyta</taxon>
        <taxon>Tracheophyta</taxon>
        <taxon>Spermatophyta</taxon>
        <taxon>Magnoliopsida</taxon>
        <taxon>eudicotyledons</taxon>
        <taxon>Gunneridae</taxon>
        <taxon>Pentapetalae</taxon>
        <taxon>Saxifragales</taxon>
        <taxon>Altingiaceae</taxon>
        <taxon>Liquidambar</taxon>
    </lineage>
</organism>
<dbReference type="Proteomes" id="UP001415857">
    <property type="component" value="Unassembled WGS sequence"/>
</dbReference>
<feature type="domain" description="DC1" evidence="3">
    <location>
        <begin position="186"/>
        <end position="223"/>
    </location>
</feature>